<dbReference type="PROSITE" id="PS50943">
    <property type="entry name" value="HTH_CROC1"/>
    <property type="match status" value="1"/>
</dbReference>
<name>A0A2A4I1J6_9SPHN</name>
<dbReference type="EMBL" id="NWVD01000001">
    <property type="protein sequence ID" value="PCG10049.1"/>
    <property type="molecule type" value="Genomic_DNA"/>
</dbReference>
<dbReference type="GO" id="GO:0003677">
    <property type="term" value="F:DNA binding"/>
    <property type="evidence" value="ECO:0007669"/>
    <property type="project" value="InterPro"/>
</dbReference>
<feature type="domain" description="HTH cro/C1-type" evidence="3">
    <location>
        <begin position="29"/>
        <end position="61"/>
    </location>
</feature>
<evidence type="ECO:0000313" key="4">
    <source>
        <dbReference type="EMBL" id="PCG10049.1"/>
    </source>
</evidence>
<keyword evidence="2" id="KW-1133">Transmembrane helix</keyword>
<dbReference type="InterPro" id="IPR050400">
    <property type="entry name" value="Bact_Cytoskel_RodZ"/>
</dbReference>
<dbReference type="InterPro" id="IPR025194">
    <property type="entry name" value="RodZ-like_C"/>
</dbReference>
<feature type="region of interest" description="Disordered" evidence="1">
    <location>
        <begin position="266"/>
        <end position="311"/>
    </location>
</feature>
<protein>
    <recommendedName>
        <fullName evidence="3">HTH cro/C1-type domain-containing protein</fullName>
    </recommendedName>
</protein>
<accession>A0A2A4I1J6</accession>
<gene>
    <name evidence="4" type="ORF">COA17_00835</name>
</gene>
<reference evidence="4 5" key="1">
    <citation type="submission" date="2017-09" db="EMBL/GenBank/DDBJ databases">
        <title>Sphingomonas ginsenosidimutans KACC 14949, whole genome shotgun sequence.</title>
        <authorList>
            <person name="Feng G."/>
            <person name="Zhu H."/>
        </authorList>
    </citation>
    <scope>NUCLEOTIDE SEQUENCE [LARGE SCALE GENOMIC DNA]</scope>
    <source>
        <strain evidence="4 5">KACC 14949</strain>
    </source>
</reference>
<dbReference type="Proteomes" id="UP000218784">
    <property type="component" value="Unassembled WGS sequence"/>
</dbReference>
<keyword evidence="2" id="KW-0812">Transmembrane</keyword>
<keyword evidence="2" id="KW-0472">Membrane</keyword>
<evidence type="ECO:0000256" key="1">
    <source>
        <dbReference type="SAM" id="MobiDB-lite"/>
    </source>
</evidence>
<evidence type="ECO:0000313" key="5">
    <source>
        <dbReference type="Proteomes" id="UP000218784"/>
    </source>
</evidence>
<feature type="region of interest" description="Disordered" evidence="1">
    <location>
        <begin position="1"/>
        <end position="22"/>
    </location>
</feature>
<proteinExistence type="predicted"/>
<dbReference type="CDD" id="cd00093">
    <property type="entry name" value="HTH_XRE"/>
    <property type="match status" value="1"/>
</dbReference>
<sequence>MARGSETIMSDGEHPAQAAAAPGTIGARLRAAREAQGLSVAEVAARTRVTQRFLEALENDRLDLLPSPTYASGFARAYARAVGLDPADVGRDIRGELARGAMPIRQHHIEEIADPARGPSRGVVIVAAGLALAVLVLGLLWLSTGMMRGTQEAPATAASPTPVAASRPVPAASTAAPAGKVVLTARDEVWMRVYDANNQTLFLGTKKKGETFEVPATADRPMINVGRPDQLAITVDGREVPALGDGKRAIKDVGISAAALAARGGGAATPAAAPTARATGTTGGVPAAFQSPAPAASARAGSASSAGNTPD</sequence>
<evidence type="ECO:0000259" key="3">
    <source>
        <dbReference type="PROSITE" id="PS50943"/>
    </source>
</evidence>
<dbReference type="PANTHER" id="PTHR34475">
    <property type="match status" value="1"/>
</dbReference>
<dbReference type="InterPro" id="IPR010982">
    <property type="entry name" value="Lambda_DNA-bd_dom_sf"/>
</dbReference>
<dbReference type="Gene3D" id="1.10.260.40">
    <property type="entry name" value="lambda repressor-like DNA-binding domains"/>
    <property type="match status" value="1"/>
</dbReference>
<dbReference type="SUPFAM" id="SSF47413">
    <property type="entry name" value="lambda repressor-like DNA-binding domains"/>
    <property type="match status" value="1"/>
</dbReference>
<dbReference type="PANTHER" id="PTHR34475:SF1">
    <property type="entry name" value="CYTOSKELETON PROTEIN RODZ"/>
    <property type="match status" value="1"/>
</dbReference>
<dbReference type="Pfam" id="PF13413">
    <property type="entry name" value="HTH_25"/>
    <property type="match status" value="1"/>
</dbReference>
<keyword evidence="5" id="KW-1185">Reference proteome</keyword>
<dbReference type="Pfam" id="PF13464">
    <property type="entry name" value="RodZ_C"/>
    <property type="match status" value="1"/>
</dbReference>
<organism evidence="4 5">
    <name type="scientific">Sphingomonas ginsenosidimutans</name>
    <dbReference type="NCBI Taxonomy" id="862134"/>
    <lineage>
        <taxon>Bacteria</taxon>
        <taxon>Pseudomonadati</taxon>
        <taxon>Pseudomonadota</taxon>
        <taxon>Alphaproteobacteria</taxon>
        <taxon>Sphingomonadales</taxon>
        <taxon>Sphingomonadaceae</taxon>
        <taxon>Sphingomonas</taxon>
    </lineage>
</organism>
<dbReference type="AlphaFoldDB" id="A0A2A4I1J6"/>
<feature type="transmembrane region" description="Helical" evidence="2">
    <location>
        <begin position="122"/>
        <end position="142"/>
    </location>
</feature>
<comment type="caution">
    <text evidence="4">The sequence shown here is derived from an EMBL/GenBank/DDBJ whole genome shotgun (WGS) entry which is preliminary data.</text>
</comment>
<dbReference type="InterPro" id="IPR001387">
    <property type="entry name" value="Cro/C1-type_HTH"/>
</dbReference>
<dbReference type="SMART" id="SM00530">
    <property type="entry name" value="HTH_XRE"/>
    <property type="match status" value="1"/>
</dbReference>
<evidence type="ECO:0000256" key="2">
    <source>
        <dbReference type="SAM" id="Phobius"/>
    </source>
</evidence>